<evidence type="ECO:0000256" key="4">
    <source>
        <dbReference type="ARBA" id="ARBA00035287"/>
    </source>
</evidence>
<evidence type="ECO:0000256" key="3">
    <source>
        <dbReference type="ARBA" id="ARBA00023274"/>
    </source>
</evidence>
<keyword evidence="3 5" id="KW-0687">Ribonucleoprotein</keyword>
<comment type="function">
    <text evidence="5">Binds to 23S rRNA.</text>
</comment>
<dbReference type="InterPro" id="IPR012678">
    <property type="entry name" value="Ribosomal_uL23/eL15/eS24_sf"/>
</dbReference>
<comment type="subunit">
    <text evidence="5">Part of the 50S ribosomal subunit.</text>
</comment>
<accession>A0A0B5GAB9</accession>
<dbReference type="Gene3D" id="3.30.70.330">
    <property type="match status" value="1"/>
</dbReference>
<dbReference type="AlphaFoldDB" id="A0A0B5GAB9"/>
<dbReference type="GO" id="GO:0009507">
    <property type="term" value="C:chloroplast"/>
    <property type="evidence" value="ECO:0007669"/>
    <property type="project" value="UniProtKB-SubCell"/>
</dbReference>
<gene>
    <name evidence="5 6" type="primary">rpl23</name>
</gene>
<name>A0A0B5GAB9_9CHLO</name>
<keyword evidence="6" id="KW-0934">Plastid</keyword>
<sequence>MLIDYLKQPVVFTEKTINRLENNQYTFDVVEHLTKKQIRQIFKKRYNITPLKINSHTLTRKKTRLLASTGYKNKKKRIIIKLEKTQKLPIETSVG</sequence>
<proteinExistence type="inferred from homology"/>
<comment type="similarity">
    <text evidence="1 5">Belongs to the universal ribosomal protein uL23 family.</text>
</comment>
<comment type="subcellular location">
    <subcellularLocation>
        <location evidence="5">Plastid</location>
        <location evidence="5">Chloroplast</location>
    </subcellularLocation>
</comment>
<dbReference type="GO" id="GO:0006412">
    <property type="term" value="P:translation"/>
    <property type="evidence" value="ECO:0007669"/>
    <property type="project" value="UniProtKB-UniRule"/>
</dbReference>
<evidence type="ECO:0000256" key="2">
    <source>
        <dbReference type="ARBA" id="ARBA00022980"/>
    </source>
</evidence>
<organism evidence="6">
    <name type="scientific">Codium decorticatum</name>
    <dbReference type="NCBI Taxonomy" id="414126"/>
    <lineage>
        <taxon>Eukaryota</taxon>
        <taxon>Viridiplantae</taxon>
        <taxon>Chlorophyta</taxon>
        <taxon>core chlorophytes</taxon>
        <taxon>Ulvophyceae</taxon>
        <taxon>TCBD clade</taxon>
        <taxon>Bryopsidales</taxon>
        <taxon>Bryopsidineae</taxon>
        <taxon>Codiaceae</taxon>
        <taxon>Codium</taxon>
    </lineage>
</organism>
<evidence type="ECO:0000256" key="5">
    <source>
        <dbReference type="HAMAP-Rule" id="MF_01369"/>
    </source>
</evidence>
<evidence type="ECO:0000256" key="1">
    <source>
        <dbReference type="ARBA" id="ARBA00006700"/>
    </source>
</evidence>
<dbReference type="GO" id="GO:1990904">
    <property type="term" value="C:ribonucleoprotein complex"/>
    <property type="evidence" value="ECO:0007669"/>
    <property type="project" value="UniProtKB-KW"/>
</dbReference>
<keyword evidence="6" id="KW-0150">Chloroplast</keyword>
<keyword evidence="5" id="KW-0694">RNA-binding</keyword>
<dbReference type="GO" id="GO:0019843">
    <property type="term" value="F:rRNA binding"/>
    <property type="evidence" value="ECO:0007669"/>
    <property type="project" value="UniProtKB-UniRule"/>
</dbReference>
<evidence type="ECO:0000313" key="6">
    <source>
        <dbReference type="EMBL" id="AJF21952.1"/>
    </source>
</evidence>
<dbReference type="GO" id="GO:0005840">
    <property type="term" value="C:ribosome"/>
    <property type="evidence" value="ECO:0007669"/>
    <property type="project" value="UniProtKB-KW"/>
</dbReference>
<keyword evidence="2 5" id="KW-0689">Ribosomal protein</keyword>
<dbReference type="GO" id="GO:0003735">
    <property type="term" value="F:structural constituent of ribosome"/>
    <property type="evidence" value="ECO:0007669"/>
    <property type="project" value="InterPro"/>
</dbReference>
<keyword evidence="5" id="KW-0699">rRNA-binding</keyword>
<dbReference type="Pfam" id="PF00276">
    <property type="entry name" value="Ribosomal_L23"/>
    <property type="match status" value="1"/>
</dbReference>
<reference evidence="6" key="1">
    <citation type="journal article" date="2014" name="Front Ecol Evol">
        <title>New phylogenetic hypotheses for the core Chlorophyta based on chloroplast sequence data.</title>
        <authorList>
            <person name="Fucikova K."/>
            <person name="Leliaert F."/>
            <person name="Cooper E.D."/>
            <person name="Skaloud P."/>
            <person name="D'Hondt S."/>
            <person name="De Clerck O."/>
            <person name="Gurgel C.F.D."/>
            <person name="Lewis L.A."/>
            <person name="Lewis P.O."/>
            <person name="Lopez-Bautista J.M."/>
            <person name="Delwiche C.F."/>
            <person name="Verbruggen H."/>
        </authorList>
    </citation>
    <scope>NUCLEOTIDE SEQUENCE</scope>
</reference>
<dbReference type="InterPro" id="IPR013025">
    <property type="entry name" value="Ribosomal_uL23-like"/>
</dbReference>
<geneLocation type="chloroplast" evidence="6"/>
<dbReference type="SUPFAM" id="SSF54189">
    <property type="entry name" value="Ribosomal proteins S24e, L23 and L15e"/>
    <property type="match status" value="1"/>
</dbReference>
<dbReference type="HAMAP" id="MF_01369_B">
    <property type="entry name" value="Ribosomal_uL23_B"/>
    <property type="match status" value="1"/>
</dbReference>
<dbReference type="InterPro" id="IPR012677">
    <property type="entry name" value="Nucleotide-bd_a/b_plait_sf"/>
</dbReference>
<dbReference type="EMBL" id="KM820151">
    <property type="protein sequence ID" value="AJF21952.1"/>
    <property type="molecule type" value="Genomic_DNA"/>
</dbReference>
<protein>
    <recommendedName>
        <fullName evidence="4 5">Large ribosomal subunit protein uL23c</fullName>
    </recommendedName>
</protein>